<proteinExistence type="predicted"/>
<keyword evidence="2" id="KW-1185">Reference proteome</keyword>
<name>A0AAN7MVF0_MYCAM</name>
<reference evidence="1 2" key="1">
    <citation type="journal article" date="2023" name="J. Hered.">
        <title>Chromosome-level genome of the wood stork (Mycteria americana) provides insight into avian chromosome evolution.</title>
        <authorList>
            <person name="Flamio R. Jr."/>
            <person name="Ramstad K.M."/>
        </authorList>
    </citation>
    <scope>NUCLEOTIDE SEQUENCE [LARGE SCALE GENOMIC DNA]</scope>
    <source>
        <strain evidence="1">JAX WOST 10</strain>
    </source>
</reference>
<gene>
    <name evidence="1" type="ORF">QYF61_023975</name>
</gene>
<evidence type="ECO:0000313" key="2">
    <source>
        <dbReference type="Proteomes" id="UP001333110"/>
    </source>
</evidence>
<comment type="caution">
    <text evidence="1">The sequence shown here is derived from an EMBL/GenBank/DDBJ whole genome shotgun (WGS) entry which is preliminary data.</text>
</comment>
<protein>
    <submittedName>
        <fullName evidence="1">Uncharacterized protein</fullName>
    </submittedName>
</protein>
<evidence type="ECO:0000313" key="1">
    <source>
        <dbReference type="EMBL" id="KAK4816853.1"/>
    </source>
</evidence>
<dbReference type="Proteomes" id="UP001333110">
    <property type="component" value="Unassembled WGS sequence"/>
</dbReference>
<sequence>MVTPPPLWAACSNA</sequence>
<accession>A0AAN7MVF0</accession>
<organism evidence="1 2">
    <name type="scientific">Mycteria americana</name>
    <name type="common">Wood stork</name>
    <dbReference type="NCBI Taxonomy" id="33587"/>
    <lineage>
        <taxon>Eukaryota</taxon>
        <taxon>Metazoa</taxon>
        <taxon>Chordata</taxon>
        <taxon>Craniata</taxon>
        <taxon>Vertebrata</taxon>
        <taxon>Euteleostomi</taxon>
        <taxon>Archelosauria</taxon>
        <taxon>Archosauria</taxon>
        <taxon>Dinosauria</taxon>
        <taxon>Saurischia</taxon>
        <taxon>Theropoda</taxon>
        <taxon>Coelurosauria</taxon>
        <taxon>Aves</taxon>
        <taxon>Neognathae</taxon>
        <taxon>Neoaves</taxon>
        <taxon>Aequornithes</taxon>
        <taxon>Ciconiiformes</taxon>
        <taxon>Ciconiidae</taxon>
        <taxon>Mycteria</taxon>
    </lineage>
</organism>
<dbReference type="EMBL" id="JAUNZN010000009">
    <property type="protein sequence ID" value="KAK4816853.1"/>
    <property type="molecule type" value="Genomic_DNA"/>
</dbReference>